<dbReference type="Proteomes" id="UP001168877">
    <property type="component" value="Unassembled WGS sequence"/>
</dbReference>
<keyword evidence="3" id="KW-1185">Reference proteome</keyword>
<name>A0AA39RP66_ACESA</name>
<reference evidence="2" key="2">
    <citation type="submission" date="2023-06" db="EMBL/GenBank/DDBJ databases">
        <authorList>
            <person name="Swenson N.G."/>
            <person name="Wegrzyn J.L."/>
            <person name="Mcevoy S.L."/>
        </authorList>
    </citation>
    <scope>NUCLEOTIDE SEQUENCE</scope>
    <source>
        <strain evidence="2">NS2018</strain>
        <tissue evidence="2">Leaf</tissue>
    </source>
</reference>
<accession>A0AA39RP66</accession>
<dbReference type="AlphaFoldDB" id="A0AA39RP66"/>
<feature type="compositionally biased region" description="Acidic residues" evidence="1">
    <location>
        <begin position="81"/>
        <end position="92"/>
    </location>
</feature>
<feature type="region of interest" description="Disordered" evidence="1">
    <location>
        <begin position="81"/>
        <end position="109"/>
    </location>
</feature>
<evidence type="ECO:0000313" key="3">
    <source>
        <dbReference type="Proteomes" id="UP001168877"/>
    </source>
</evidence>
<evidence type="ECO:0000256" key="1">
    <source>
        <dbReference type="SAM" id="MobiDB-lite"/>
    </source>
</evidence>
<reference evidence="2" key="1">
    <citation type="journal article" date="2022" name="Plant J.">
        <title>Strategies of tolerance reflected in two North American maple genomes.</title>
        <authorList>
            <person name="McEvoy S.L."/>
            <person name="Sezen U.U."/>
            <person name="Trouern-Trend A."/>
            <person name="McMahon S.M."/>
            <person name="Schaberg P.G."/>
            <person name="Yang J."/>
            <person name="Wegrzyn J.L."/>
            <person name="Swenson N.G."/>
        </authorList>
    </citation>
    <scope>NUCLEOTIDE SEQUENCE</scope>
    <source>
        <strain evidence="2">NS2018</strain>
    </source>
</reference>
<evidence type="ECO:0000313" key="2">
    <source>
        <dbReference type="EMBL" id="KAK0578281.1"/>
    </source>
</evidence>
<protein>
    <submittedName>
        <fullName evidence="2">Uncharacterized protein</fullName>
    </submittedName>
</protein>
<dbReference type="EMBL" id="JAUESC010000385">
    <property type="protein sequence ID" value="KAK0578281.1"/>
    <property type="molecule type" value="Genomic_DNA"/>
</dbReference>
<comment type="caution">
    <text evidence="2">The sequence shown here is derived from an EMBL/GenBank/DDBJ whole genome shotgun (WGS) entry which is preliminary data.</text>
</comment>
<organism evidence="2 3">
    <name type="scientific">Acer saccharum</name>
    <name type="common">Sugar maple</name>
    <dbReference type="NCBI Taxonomy" id="4024"/>
    <lineage>
        <taxon>Eukaryota</taxon>
        <taxon>Viridiplantae</taxon>
        <taxon>Streptophyta</taxon>
        <taxon>Embryophyta</taxon>
        <taxon>Tracheophyta</taxon>
        <taxon>Spermatophyta</taxon>
        <taxon>Magnoliopsida</taxon>
        <taxon>eudicotyledons</taxon>
        <taxon>Gunneridae</taxon>
        <taxon>Pentapetalae</taxon>
        <taxon>rosids</taxon>
        <taxon>malvids</taxon>
        <taxon>Sapindales</taxon>
        <taxon>Sapindaceae</taxon>
        <taxon>Hippocastanoideae</taxon>
        <taxon>Acereae</taxon>
        <taxon>Acer</taxon>
    </lineage>
</organism>
<gene>
    <name evidence="2" type="ORF">LWI29_007912</name>
</gene>
<sequence>MSGSKDKGTTEDSSIPVDLKIWKEALVGEMRRLMREELDHLHERLDQVENACAEQPQPVPQARGRQRVPVRREVNDYYGDEYGEEEESVGDELDLRTNPFQEEGNDEDMARTRSWNADPIQVPIGPVTRARAKKFQNALSGLIQGIWAQASTWRPIDGLHVFLRKQGNGMTATGVVTWTLARAAILLSGNYLETFAVCTAVGASAYTAVWTTANDWKPSRMYHWICRS</sequence>
<proteinExistence type="predicted"/>